<organism evidence="1 2">
    <name type="scientific">Artemisia annua</name>
    <name type="common">Sweet wormwood</name>
    <dbReference type="NCBI Taxonomy" id="35608"/>
    <lineage>
        <taxon>Eukaryota</taxon>
        <taxon>Viridiplantae</taxon>
        <taxon>Streptophyta</taxon>
        <taxon>Embryophyta</taxon>
        <taxon>Tracheophyta</taxon>
        <taxon>Spermatophyta</taxon>
        <taxon>Magnoliopsida</taxon>
        <taxon>eudicotyledons</taxon>
        <taxon>Gunneridae</taxon>
        <taxon>Pentapetalae</taxon>
        <taxon>asterids</taxon>
        <taxon>campanulids</taxon>
        <taxon>Asterales</taxon>
        <taxon>Asteraceae</taxon>
        <taxon>Asteroideae</taxon>
        <taxon>Anthemideae</taxon>
        <taxon>Artemisiinae</taxon>
        <taxon>Artemisia</taxon>
    </lineage>
</organism>
<dbReference type="EMBL" id="PKPP01003758">
    <property type="protein sequence ID" value="PWA67798.1"/>
    <property type="molecule type" value="Genomic_DNA"/>
</dbReference>
<proteinExistence type="predicted"/>
<reference evidence="1 2" key="1">
    <citation type="journal article" date="2018" name="Mol. Plant">
        <title>The genome of Artemisia annua provides insight into the evolution of Asteraceae family and artemisinin biosynthesis.</title>
        <authorList>
            <person name="Shen Q."/>
            <person name="Zhang L."/>
            <person name="Liao Z."/>
            <person name="Wang S."/>
            <person name="Yan T."/>
            <person name="Shi P."/>
            <person name="Liu M."/>
            <person name="Fu X."/>
            <person name="Pan Q."/>
            <person name="Wang Y."/>
            <person name="Lv Z."/>
            <person name="Lu X."/>
            <person name="Zhang F."/>
            <person name="Jiang W."/>
            <person name="Ma Y."/>
            <person name="Chen M."/>
            <person name="Hao X."/>
            <person name="Li L."/>
            <person name="Tang Y."/>
            <person name="Lv G."/>
            <person name="Zhou Y."/>
            <person name="Sun X."/>
            <person name="Brodelius P.E."/>
            <person name="Rose J.K.C."/>
            <person name="Tang K."/>
        </authorList>
    </citation>
    <scope>NUCLEOTIDE SEQUENCE [LARGE SCALE GENOMIC DNA]</scope>
    <source>
        <strain evidence="2">cv. Huhao1</strain>
        <tissue evidence="1">Leaf</tissue>
    </source>
</reference>
<gene>
    <name evidence="1" type="ORF">CTI12_AA313750</name>
</gene>
<dbReference type="STRING" id="35608.A0A2U1N2S2"/>
<dbReference type="Proteomes" id="UP000245207">
    <property type="component" value="Unassembled WGS sequence"/>
</dbReference>
<name>A0A2U1N2S2_ARTAN</name>
<dbReference type="OrthoDB" id="629734at2759"/>
<accession>A0A2U1N2S2</accession>
<protein>
    <submittedName>
        <fullName evidence="1">FBD-like protein</fullName>
    </submittedName>
</protein>
<evidence type="ECO:0000313" key="2">
    <source>
        <dbReference type="Proteomes" id="UP000245207"/>
    </source>
</evidence>
<sequence length="70" mass="8040">MYIIDNKDECLAALCILRNSPNLLELEILARPDEQPTPRAAAKNLMEEDYQSCFLNQLRFIKITDIFGVP</sequence>
<dbReference type="AlphaFoldDB" id="A0A2U1N2S2"/>
<comment type="caution">
    <text evidence="1">The sequence shown here is derived from an EMBL/GenBank/DDBJ whole genome shotgun (WGS) entry which is preliminary data.</text>
</comment>
<evidence type="ECO:0000313" key="1">
    <source>
        <dbReference type="EMBL" id="PWA67798.1"/>
    </source>
</evidence>
<keyword evidence="2" id="KW-1185">Reference proteome</keyword>